<keyword evidence="3 6" id="KW-0378">Hydrolase</keyword>
<dbReference type="Pfam" id="PF01435">
    <property type="entry name" value="Peptidase_M48"/>
    <property type="match status" value="1"/>
</dbReference>
<name>A0ABN1KKI5_9BURK</name>
<keyword evidence="8" id="KW-0472">Membrane</keyword>
<evidence type="ECO:0000256" key="7">
    <source>
        <dbReference type="SAM" id="MobiDB-lite"/>
    </source>
</evidence>
<evidence type="ECO:0000256" key="4">
    <source>
        <dbReference type="ARBA" id="ARBA00022833"/>
    </source>
</evidence>
<evidence type="ECO:0000256" key="3">
    <source>
        <dbReference type="ARBA" id="ARBA00022801"/>
    </source>
</evidence>
<evidence type="ECO:0000256" key="8">
    <source>
        <dbReference type="SAM" id="Phobius"/>
    </source>
</evidence>
<dbReference type="CDD" id="cd07332">
    <property type="entry name" value="M48C_Oma1_like"/>
    <property type="match status" value="1"/>
</dbReference>
<keyword evidence="1 6" id="KW-0645">Protease</keyword>
<feature type="domain" description="Peptidase M48" evidence="9">
    <location>
        <begin position="88"/>
        <end position="266"/>
    </location>
</feature>
<dbReference type="PANTHER" id="PTHR22726">
    <property type="entry name" value="METALLOENDOPEPTIDASE OMA1"/>
    <property type="match status" value="1"/>
</dbReference>
<feature type="region of interest" description="Disordered" evidence="7">
    <location>
        <begin position="1"/>
        <end position="20"/>
    </location>
</feature>
<dbReference type="RefSeq" id="WP_231010121.1">
    <property type="nucleotide sequence ID" value="NZ_BAAAEW010000047.1"/>
</dbReference>
<evidence type="ECO:0000256" key="1">
    <source>
        <dbReference type="ARBA" id="ARBA00022670"/>
    </source>
</evidence>
<comment type="similarity">
    <text evidence="6">Belongs to the peptidase M48 family.</text>
</comment>
<comment type="caution">
    <text evidence="10">The sequence shown here is derived from an EMBL/GenBank/DDBJ whole genome shotgun (WGS) entry which is preliminary data.</text>
</comment>
<keyword evidence="8" id="KW-1133">Transmembrane helix</keyword>
<comment type="cofactor">
    <cofactor evidence="6">
        <name>Zn(2+)</name>
        <dbReference type="ChEBI" id="CHEBI:29105"/>
    </cofactor>
    <text evidence="6">Binds 1 zinc ion per subunit.</text>
</comment>
<dbReference type="Proteomes" id="UP001500279">
    <property type="component" value="Unassembled WGS sequence"/>
</dbReference>
<reference evidence="10 11" key="1">
    <citation type="journal article" date="2019" name="Int. J. Syst. Evol. Microbiol.">
        <title>The Global Catalogue of Microorganisms (GCM) 10K type strain sequencing project: providing services to taxonomists for standard genome sequencing and annotation.</title>
        <authorList>
            <consortium name="The Broad Institute Genomics Platform"/>
            <consortium name="The Broad Institute Genome Sequencing Center for Infectious Disease"/>
            <person name="Wu L."/>
            <person name="Ma J."/>
        </authorList>
    </citation>
    <scope>NUCLEOTIDE SEQUENCE [LARGE SCALE GENOMIC DNA]</scope>
    <source>
        <strain evidence="10 11">JCM 15503</strain>
    </source>
</reference>
<dbReference type="PANTHER" id="PTHR22726:SF1">
    <property type="entry name" value="METALLOENDOPEPTIDASE OMA1, MITOCHONDRIAL"/>
    <property type="match status" value="1"/>
</dbReference>
<feature type="transmembrane region" description="Helical" evidence="8">
    <location>
        <begin position="35"/>
        <end position="56"/>
    </location>
</feature>
<keyword evidence="11" id="KW-1185">Reference proteome</keyword>
<evidence type="ECO:0000313" key="11">
    <source>
        <dbReference type="Proteomes" id="UP001500279"/>
    </source>
</evidence>
<keyword evidence="5 6" id="KW-0482">Metalloprotease</keyword>
<sequence>MTESSEPPRPAGPTLENRLPAEGINSSAEHPLREFAWVVGASVAALVLVALLLGWASRWLAPHVPFSAELALADRLPEPPEKDTGRAARSAALQALADRVARQMGLPADMPLQVRSDASELVNAYATLGGRIRVHEGLLRRLRSEDELAALLAHEIAHVQHRHVAANLGQGLSMALLLSLLSSDAGARAVQAMLGQTAGVVMLGYNREQESQADADALKAVAGLYGHTAGVKALFDRLRDSAEANAVPFALLRSHPLTEARVQAVQTGSLAAGWATQGPLTPLPAVLVLPGKP</sequence>
<evidence type="ECO:0000256" key="5">
    <source>
        <dbReference type="ARBA" id="ARBA00023049"/>
    </source>
</evidence>
<accession>A0ABN1KKI5</accession>
<evidence type="ECO:0000256" key="6">
    <source>
        <dbReference type="RuleBase" id="RU003983"/>
    </source>
</evidence>
<dbReference type="InterPro" id="IPR001915">
    <property type="entry name" value="Peptidase_M48"/>
</dbReference>
<keyword evidence="4 6" id="KW-0862">Zinc</keyword>
<keyword evidence="8" id="KW-0812">Transmembrane</keyword>
<dbReference type="Gene3D" id="3.30.2010.10">
    <property type="entry name" value="Metalloproteases ('zincins'), catalytic domain"/>
    <property type="match status" value="1"/>
</dbReference>
<evidence type="ECO:0000313" key="10">
    <source>
        <dbReference type="EMBL" id="GAA0769492.1"/>
    </source>
</evidence>
<organism evidence="10 11">
    <name type="scientific">Ideonella azotifigens</name>
    <dbReference type="NCBI Taxonomy" id="513160"/>
    <lineage>
        <taxon>Bacteria</taxon>
        <taxon>Pseudomonadati</taxon>
        <taxon>Pseudomonadota</taxon>
        <taxon>Betaproteobacteria</taxon>
        <taxon>Burkholderiales</taxon>
        <taxon>Sphaerotilaceae</taxon>
        <taxon>Ideonella</taxon>
    </lineage>
</organism>
<proteinExistence type="inferred from homology"/>
<keyword evidence="2" id="KW-0479">Metal-binding</keyword>
<evidence type="ECO:0000259" key="9">
    <source>
        <dbReference type="Pfam" id="PF01435"/>
    </source>
</evidence>
<dbReference type="EMBL" id="BAAAEW010000047">
    <property type="protein sequence ID" value="GAA0769492.1"/>
    <property type="molecule type" value="Genomic_DNA"/>
</dbReference>
<evidence type="ECO:0000256" key="2">
    <source>
        <dbReference type="ARBA" id="ARBA00022723"/>
    </source>
</evidence>
<protein>
    <recommendedName>
        <fullName evidence="9">Peptidase M48 domain-containing protein</fullName>
    </recommendedName>
</protein>
<gene>
    <name evidence="10" type="ORF">GCM10009107_60410</name>
</gene>
<dbReference type="InterPro" id="IPR051156">
    <property type="entry name" value="Mito/Outer_Membr_Metalloprot"/>
</dbReference>